<feature type="region of interest" description="Disordered" evidence="1">
    <location>
        <begin position="45"/>
        <end position="95"/>
    </location>
</feature>
<proteinExistence type="predicted"/>
<comment type="caution">
    <text evidence="2">The sequence shown here is derived from an EMBL/GenBank/DDBJ whole genome shotgun (WGS) entry which is preliminary data.</text>
</comment>
<protein>
    <submittedName>
        <fullName evidence="2">Uncharacterized protein</fullName>
    </submittedName>
</protein>
<organism evidence="2 3">
    <name type="scientific">Pleurodeles waltl</name>
    <name type="common">Iberian ribbed newt</name>
    <dbReference type="NCBI Taxonomy" id="8319"/>
    <lineage>
        <taxon>Eukaryota</taxon>
        <taxon>Metazoa</taxon>
        <taxon>Chordata</taxon>
        <taxon>Craniata</taxon>
        <taxon>Vertebrata</taxon>
        <taxon>Euteleostomi</taxon>
        <taxon>Amphibia</taxon>
        <taxon>Batrachia</taxon>
        <taxon>Caudata</taxon>
        <taxon>Salamandroidea</taxon>
        <taxon>Salamandridae</taxon>
        <taxon>Pleurodelinae</taxon>
        <taxon>Pleurodeles</taxon>
    </lineage>
</organism>
<accession>A0AAV7QWD2</accession>
<evidence type="ECO:0000256" key="1">
    <source>
        <dbReference type="SAM" id="MobiDB-lite"/>
    </source>
</evidence>
<reference evidence="2" key="1">
    <citation type="journal article" date="2022" name="bioRxiv">
        <title>Sequencing and chromosome-scale assembly of the giantPleurodeles waltlgenome.</title>
        <authorList>
            <person name="Brown T."/>
            <person name="Elewa A."/>
            <person name="Iarovenko S."/>
            <person name="Subramanian E."/>
            <person name="Araus A.J."/>
            <person name="Petzold A."/>
            <person name="Susuki M."/>
            <person name="Suzuki K.-i.T."/>
            <person name="Hayashi T."/>
            <person name="Toyoda A."/>
            <person name="Oliveira C."/>
            <person name="Osipova E."/>
            <person name="Leigh N.D."/>
            <person name="Simon A."/>
            <person name="Yun M.H."/>
        </authorList>
    </citation>
    <scope>NUCLEOTIDE SEQUENCE</scope>
    <source>
        <strain evidence="2">20211129_DDA</strain>
        <tissue evidence="2">Liver</tissue>
    </source>
</reference>
<evidence type="ECO:0000313" key="2">
    <source>
        <dbReference type="EMBL" id="KAJ1144736.1"/>
    </source>
</evidence>
<name>A0AAV7QWD2_PLEWA</name>
<dbReference type="EMBL" id="JANPWB010000010">
    <property type="protein sequence ID" value="KAJ1144736.1"/>
    <property type="molecule type" value="Genomic_DNA"/>
</dbReference>
<gene>
    <name evidence="2" type="ORF">NDU88_011033</name>
</gene>
<dbReference type="AlphaFoldDB" id="A0AAV7QWD2"/>
<sequence>MFTGHWSSPVSPFMSPILLASARSEASSGVDGRPPRKLITSFYQKVNKAPQPQQTTEKTNVKPKEKEGCEVQGGDLEKNDNADDHGVDEDGEPNEWLARNGEKRAAGSNIKGTKLTLVGPLGFGLVDEVVKVVMEQICGNLCSIPKSQLSVSVSQRLRCRPRISQGGEYCGGILEPLCLTTSNLLQSGNRSADWSDHINVNTRGKSDYLSESSLMSLYFTLPDILYSSALTEHAKGPVEPPIARLAFGDSSAEAAC</sequence>
<feature type="compositionally biased region" description="Basic and acidic residues" evidence="1">
    <location>
        <begin position="59"/>
        <end position="85"/>
    </location>
</feature>
<dbReference type="Proteomes" id="UP001066276">
    <property type="component" value="Chromosome 6"/>
</dbReference>
<evidence type="ECO:0000313" key="3">
    <source>
        <dbReference type="Proteomes" id="UP001066276"/>
    </source>
</evidence>
<keyword evidence="3" id="KW-1185">Reference proteome</keyword>